<dbReference type="KEGG" id="cvn:111107776"/>
<evidence type="ECO:0000256" key="1">
    <source>
        <dbReference type="SAM" id="SignalP"/>
    </source>
</evidence>
<dbReference type="InterPro" id="IPR031569">
    <property type="entry name" value="ApeC"/>
</dbReference>
<dbReference type="Proteomes" id="UP000694844">
    <property type="component" value="Chromosome 8"/>
</dbReference>
<proteinExistence type="predicted"/>
<dbReference type="GeneID" id="111107776"/>
<dbReference type="AlphaFoldDB" id="A0A8B8B600"/>
<dbReference type="Pfam" id="PF16977">
    <property type="entry name" value="ApeC"/>
    <property type="match status" value="1"/>
</dbReference>
<evidence type="ECO:0000313" key="4">
    <source>
        <dbReference type="RefSeq" id="XP_022298832.1"/>
    </source>
</evidence>
<dbReference type="PANTHER" id="PTHR19324">
    <property type="entry name" value="PERFORIN-LIKE PROTEIN 1"/>
    <property type="match status" value="1"/>
</dbReference>
<gene>
    <name evidence="4" type="primary">LOC111107776</name>
</gene>
<feature type="signal peptide" evidence="1">
    <location>
        <begin position="1"/>
        <end position="28"/>
    </location>
</feature>
<dbReference type="PROSITE" id="PS51257">
    <property type="entry name" value="PROKAR_LIPOPROTEIN"/>
    <property type="match status" value="1"/>
</dbReference>
<keyword evidence="1" id="KW-0732">Signal</keyword>
<reference evidence="4" key="1">
    <citation type="submission" date="2025-08" db="UniProtKB">
        <authorList>
            <consortium name="RefSeq"/>
        </authorList>
    </citation>
    <scope>IDENTIFICATION</scope>
    <source>
        <tissue evidence="4">Whole sample</tissue>
    </source>
</reference>
<feature type="domain" description="Apextrin C-terminal" evidence="2">
    <location>
        <begin position="34"/>
        <end position="230"/>
    </location>
</feature>
<feature type="chain" id="PRO_5034442624" evidence="1">
    <location>
        <begin position="29"/>
        <end position="236"/>
    </location>
</feature>
<sequence>MNNNRIEFKMMSLGICFILSCTFLATKSTELVEWPFGTYTLVKPKAGCPTGWLEGWRYQDTEDGDYNSLADGHHFYGSFGRNVQFYYCTRDPNQFSGRRYWPSGNYCILKHGISCPTGFLTGSVFWDDEDGNNENSYDGVLPSGKFDRNTRIDYCCREDGRYDTNIQLPTSQPFYLLRYTSYCQMVEGMYFREEKVEFDDEDHNNKNSISGEVPKGANRGRNQQLFYCYYWQLGSK</sequence>
<dbReference type="OrthoDB" id="5954510at2759"/>
<dbReference type="PANTHER" id="PTHR19324:SF33">
    <property type="entry name" value="MUCIN-5AC"/>
    <property type="match status" value="1"/>
</dbReference>
<organism evidence="3 4">
    <name type="scientific">Crassostrea virginica</name>
    <name type="common">Eastern oyster</name>
    <dbReference type="NCBI Taxonomy" id="6565"/>
    <lineage>
        <taxon>Eukaryota</taxon>
        <taxon>Metazoa</taxon>
        <taxon>Spiralia</taxon>
        <taxon>Lophotrochozoa</taxon>
        <taxon>Mollusca</taxon>
        <taxon>Bivalvia</taxon>
        <taxon>Autobranchia</taxon>
        <taxon>Pteriomorphia</taxon>
        <taxon>Ostreida</taxon>
        <taxon>Ostreoidea</taxon>
        <taxon>Ostreidae</taxon>
        <taxon>Crassostrea</taxon>
    </lineage>
</organism>
<evidence type="ECO:0000313" key="3">
    <source>
        <dbReference type="Proteomes" id="UP000694844"/>
    </source>
</evidence>
<accession>A0A8B8B600</accession>
<name>A0A8B8B600_CRAVI</name>
<dbReference type="RefSeq" id="XP_022298832.1">
    <property type="nucleotide sequence ID" value="XM_022443124.1"/>
</dbReference>
<keyword evidence="3" id="KW-1185">Reference proteome</keyword>
<evidence type="ECO:0000259" key="2">
    <source>
        <dbReference type="Pfam" id="PF16977"/>
    </source>
</evidence>
<protein>
    <submittedName>
        <fullName evidence="4">Uncharacterized protein LOC111107776</fullName>
    </submittedName>
</protein>